<evidence type="ECO:0000313" key="2">
    <source>
        <dbReference type="Proteomes" id="UP000078046"/>
    </source>
</evidence>
<name>A0A177AX29_9BILA</name>
<dbReference type="Proteomes" id="UP000078046">
    <property type="component" value="Unassembled WGS sequence"/>
</dbReference>
<comment type="caution">
    <text evidence="1">The sequence shown here is derived from an EMBL/GenBank/DDBJ whole genome shotgun (WGS) entry which is preliminary data.</text>
</comment>
<organism evidence="1 2">
    <name type="scientific">Intoshia linei</name>
    <dbReference type="NCBI Taxonomy" id="1819745"/>
    <lineage>
        <taxon>Eukaryota</taxon>
        <taxon>Metazoa</taxon>
        <taxon>Spiralia</taxon>
        <taxon>Lophotrochozoa</taxon>
        <taxon>Mesozoa</taxon>
        <taxon>Orthonectida</taxon>
        <taxon>Rhopaluridae</taxon>
        <taxon>Intoshia</taxon>
    </lineage>
</organism>
<accession>A0A177AX29</accession>
<reference evidence="1 2" key="1">
    <citation type="submission" date="2016-04" db="EMBL/GenBank/DDBJ databases">
        <title>The genome of Intoshia linei affirms orthonectids as highly simplified spiralians.</title>
        <authorList>
            <person name="Mikhailov K.V."/>
            <person name="Slusarev G.S."/>
            <person name="Nikitin M.A."/>
            <person name="Logacheva M.D."/>
            <person name="Penin A."/>
            <person name="Aleoshin V."/>
            <person name="Panchin Y.V."/>
        </authorList>
    </citation>
    <scope>NUCLEOTIDE SEQUENCE [LARGE SCALE GENOMIC DNA]</scope>
    <source>
        <strain evidence="1">Intl2013</strain>
        <tissue evidence="1">Whole animal</tissue>
    </source>
</reference>
<gene>
    <name evidence="1" type="ORF">A3Q56_06350</name>
</gene>
<proteinExistence type="predicted"/>
<dbReference type="AlphaFoldDB" id="A0A177AX29"/>
<dbReference type="EMBL" id="LWCA01001085">
    <property type="protein sequence ID" value="OAF65961.1"/>
    <property type="molecule type" value="Genomic_DNA"/>
</dbReference>
<evidence type="ECO:0000313" key="1">
    <source>
        <dbReference type="EMBL" id="OAF65961.1"/>
    </source>
</evidence>
<protein>
    <submittedName>
        <fullName evidence="1">Uncharacterized protein</fullName>
    </submittedName>
</protein>
<keyword evidence="2" id="KW-1185">Reference proteome</keyword>
<sequence>MKIENSVKPKKIGIINKLGTSKSIKLIARTVYTKKPTERDFPSVELSQGIPEKPIIKEKKLKLKSISKFIVNRNLVAFMNDRKFSYQPKNSDTRDLLLYANLNSLIEKSKS</sequence>